<dbReference type="GeneID" id="115625701"/>
<feature type="signal peptide" evidence="2">
    <location>
        <begin position="1"/>
        <end position="25"/>
    </location>
</feature>
<dbReference type="RefSeq" id="XP_030376702.1">
    <property type="nucleotide sequence ID" value="XM_030520842.1"/>
</dbReference>
<feature type="region of interest" description="Disordered" evidence="1">
    <location>
        <begin position="329"/>
        <end position="446"/>
    </location>
</feature>
<feature type="compositionally biased region" description="Pro residues" evidence="1">
    <location>
        <begin position="396"/>
        <end position="429"/>
    </location>
</feature>
<dbReference type="OrthoDB" id="7883899at2759"/>
<keyword evidence="2" id="KW-0732">Signal</keyword>
<proteinExistence type="predicted"/>
<evidence type="ECO:0000256" key="2">
    <source>
        <dbReference type="SAM" id="SignalP"/>
    </source>
</evidence>
<evidence type="ECO:0000313" key="3">
    <source>
        <dbReference type="Proteomes" id="UP000504634"/>
    </source>
</evidence>
<name>A0A6J2TP02_DROLE</name>
<evidence type="ECO:0000313" key="4">
    <source>
        <dbReference type="RefSeq" id="XP_030376702.1"/>
    </source>
</evidence>
<dbReference type="AlphaFoldDB" id="A0A6J2TP02"/>
<feature type="chain" id="PRO_5026988020" evidence="2">
    <location>
        <begin position="26"/>
        <end position="695"/>
    </location>
</feature>
<dbReference type="Proteomes" id="UP000504634">
    <property type="component" value="Unplaced"/>
</dbReference>
<reference evidence="4" key="1">
    <citation type="submission" date="2025-08" db="UniProtKB">
        <authorList>
            <consortium name="RefSeq"/>
        </authorList>
    </citation>
    <scope>IDENTIFICATION</scope>
    <source>
        <strain evidence="4">11010-0011.00</strain>
        <tissue evidence="4">Whole body</tissue>
    </source>
</reference>
<sequence length="695" mass="75584">MRRYKLLLSCLVGMLLLLQMNEVHSNSEASASNIDEAGPSESLIKQATEFGLDVEVLNEMVRSKVPVIISKTNYEGQTTTTAYRLAPDGKSIESETIGGSEPVPVRKTSERLMAAPAPSSAASGPESDWEWAPNVRPMTRPLMTGIRPTFSFGGGFGSNIGANWPSFISNQQPSFTNTGTTIRTSFGQLPSWHNTFWNVNPNFGFPAGVTPQTSTKTEVDDQGRTVTTTTKEYKGGIPVDWHANGAPQIPSLVPQPNRPSIFHNLPEGVTPKTSTKTEVDDQGRTVTTTTKEYKGGIPVDWHARPSLFDSGAPQIPSLLPQPNRPSIFDNLPEGVTPKTTTKTEVDDQGRTVTTTTKIYKGPLPSSWFPRSHTFDDVEPTLPNRPTLFGNEDRRPIPSPTRPSLVPLPTPARPPIPTSPPQSAPQPSPVDQPDDAGDERPPLGMITTTPLPSLEEFLKQQPNYFTTTSTTAKPLATINIDDLPVRTTYIKLPPKQPIDNDWLNGLTDSIKPLDSADNTQTKVTSISSTYTSAGVPSKADLDPQLQGVLTRAGITDEDIQNSNGQSVVRERVEPDGRVIKTTYTVRTVPINYNGVLGSFNGGSGVPIARPVSEPLPSLNPNHKEVRSVHTIEDIGNPIDQFLALVSLRPEQIIAQNGELIKTIVDNNGRVLSVRFVLSDVKGPDEPLKLQRNPPQK</sequence>
<organism evidence="3 4">
    <name type="scientific">Drosophila lebanonensis</name>
    <name type="common">Fruit fly</name>
    <name type="synonym">Scaptodrosophila lebanonensis</name>
    <dbReference type="NCBI Taxonomy" id="7225"/>
    <lineage>
        <taxon>Eukaryota</taxon>
        <taxon>Metazoa</taxon>
        <taxon>Ecdysozoa</taxon>
        <taxon>Arthropoda</taxon>
        <taxon>Hexapoda</taxon>
        <taxon>Insecta</taxon>
        <taxon>Pterygota</taxon>
        <taxon>Neoptera</taxon>
        <taxon>Endopterygota</taxon>
        <taxon>Diptera</taxon>
        <taxon>Brachycera</taxon>
        <taxon>Muscomorpha</taxon>
        <taxon>Ephydroidea</taxon>
        <taxon>Drosophilidae</taxon>
        <taxon>Scaptodrosophila</taxon>
    </lineage>
</organism>
<gene>
    <name evidence="4" type="primary">LOC115625701</name>
</gene>
<evidence type="ECO:0000256" key="1">
    <source>
        <dbReference type="SAM" id="MobiDB-lite"/>
    </source>
</evidence>
<accession>A0A6J2TP02</accession>
<keyword evidence="3" id="KW-1185">Reference proteome</keyword>
<protein>
    <submittedName>
        <fullName evidence="4">Proteoglycan 4</fullName>
    </submittedName>
</protein>